<feature type="repeat" description="WD" evidence="3">
    <location>
        <begin position="1023"/>
        <end position="1056"/>
    </location>
</feature>
<dbReference type="InterPro" id="IPR036322">
    <property type="entry name" value="WD40_repeat_dom_sf"/>
</dbReference>
<dbReference type="SUPFAM" id="SSF50978">
    <property type="entry name" value="WD40 repeat-like"/>
    <property type="match status" value="2"/>
</dbReference>
<feature type="repeat" description="WD" evidence="3">
    <location>
        <begin position="722"/>
        <end position="757"/>
    </location>
</feature>
<dbReference type="InterPro" id="IPR015943">
    <property type="entry name" value="WD40/YVTN_repeat-like_dom_sf"/>
</dbReference>
<evidence type="ECO:0000256" key="1">
    <source>
        <dbReference type="ARBA" id="ARBA00022574"/>
    </source>
</evidence>
<evidence type="ECO:0000313" key="5">
    <source>
        <dbReference type="Proteomes" id="UP000663843"/>
    </source>
</evidence>
<dbReference type="PROSITE" id="PS00678">
    <property type="entry name" value="WD_REPEATS_1"/>
    <property type="match status" value="5"/>
</dbReference>
<comment type="caution">
    <text evidence="4">The sequence shown here is derived from an EMBL/GenBank/DDBJ whole genome shotgun (WGS) entry which is preliminary data.</text>
</comment>
<dbReference type="PANTHER" id="PTHR44129">
    <property type="entry name" value="WD REPEAT-CONTAINING PROTEIN POP1"/>
    <property type="match status" value="1"/>
</dbReference>
<dbReference type="InterPro" id="IPR050349">
    <property type="entry name" value="WD_LIS1/nudF_dynein_reg"/>
</dbReference>
<feature type="repeat" description="WD" evidence="3">
    <location>
        <begin position="546"/>
        <end position="578"/>
    </location>
</feature>
<feature type="repeat" description="WD" evidence="3">
    <location>
        <begin position="895"/>
        <end position="936"/>
    </location>
</feature>
<protein>
    <submittedName>
        <fullName evidence="4">Uncharacterized protein</fullName>
    </submittedName>
</protein>
<feature type="repeat" description="WD" evidence="3">
    <location>
        <begin position="855"/>
        <end position="887"/>
    </location>
</feature>
<evidence type="ECO:0000313" key="4">
    <source>
        <dbReference type="EMBL" id="CAE6510843.1"/>
    </source>
</evidence>
<feature type="repeat" description="WD" evidence="3">
    <location>
        <begin position="771"/>
        <end position="812"/>
    </location>
</feature>
<feature type="repeat" description="WD" evidence="3">
    <location>
        <begin position="980"/>
        <end position="1021"/>
    </location>
</feature>
<dbReference type="AlphaFoldDB" id="A0A8H3D775"/>
<gene>
    <name evidence="4" type="ORF">RDB_LOCUS152443</name>
</gene>
<name>A0A8H3D775_9AGAM</name>
<reference evidence="4" key="1">
    <citation type="submission" date="2021-01" db="EMBL/GenBank/DDBJ databases">
        <authorList>
            <person name="Kaushik A."/>
        </authorList>
    </citation>
    <scope>NUCLEOTIDE SEQUENCE</scope>
    <source>
        <strain evidence="4">AG2-2IIIB</strain>
    </source>
</reference>
<feature type="repeat" description="WD" evidence="3">
    <location>
        <begin position="636"/>
        <end position="677"/>
    </location>
</feature>
<accession>A0A8H3D775</accession>
<sequence>MNPRLYRSHFSLRFESLIEKPLERLKFLTMPMALTLIVDGLDECGDCDSRENIFQKLYKMSGLVPWLKVVITARPMGDIQEYFLTNCSRGTIVQMQTYDAYPDIRAYLDEQLGRLARVEHWSQDSTDKLCEMAQGVFLWAVLAVKYIKKSPLPALSRLLRVLNKQQSPVSDHFDKLYTQVLHTILDENDQETKDAYFRCISLILSISERGPIDISDLEALLLVVGKVDQSTFERIVRNLGPLLMKDGRYANFHHPYFRDYITDPSRSGLFVIQLDGYKAESAELCLDIMQHNLKFNICELESSHLRNHEVPDLKLRIKSHIGPALQYACTHWIGHFTASPNQTLLASTKKFFNGPQLIYWLEVLSILGRLDVAVSGLSNLIALDLTRYDGWDLLVSSARDAHRFLLSFYTAIAASAPHLYISALAFAPSKSLTAQRMRLYFPKTIKVTAGDKNWYPCVKSILHPHQIQSLSVSHDGLTLIAGYSDGSLCLWDNQTGVRIGELLIGHNEPITCVVFSPDDSLVASSSCDTTIRVWEAKESLKTHGTLSGHSGSVNCVAFSPNAAILASGSSDKTIRLWDPKALCSVGEPYVGHTSRVSSLAFAPDGTKLASASWDKTIRIWSVDLTVSKLSRNPLLITGYSDSVTCIAFSPDGSRIASGSVDRTIRICDTQTGVQAETRAALMKHSDSISAIAFSSDAKFIASSSLDGVIQLWNPKTFTALCSFGHFNPITSIAFVPGGTYLLSGSTDMTIRVWDITTTITGFSKPMITGPITGHSSIIRSVAISNDGTLIISGSHDKTIRIWDAQTGSLIGQPLTGHAHYVIYVAISPDDTQIVSSSDDKTVKLWDIVTRHVIYSYQHNDIVRCVKFSPNNDQIAFASHDSKIYTWKHPGWVKELGGHTKVALTVAFSPDGTCLASAALDNLIILWDLTTRNRLREPLSGHNGDINSIQFSPCGMYLLSGSKDQTVRLWGVKSGRTIRVLSGHSTPIRTVSFSPDGVHIASGAEDGTVRIWDTETGQMIGQPLSGHSDYVWSVKFSRDGNYVISASADNTIRVWSLVPSHLVPEQTNDQPGALIWPENPYGLSCHPPHSGWVTDDQQALNFWLPAHYEQPDHFLSNPAHVPQQRPRFDYSKFVHGTAWVEVEGSLSRGCIIV</sequence>
<keyword evidence="1 3" id="KW-0853">WD repeat</keyword>
<feature type="repeat" description="WD" evidence="3">
    <location>
        <begin position="503"/>
        <end position="535"/>
    </location>
</feature>
<evidence type="ECO:0000256" key="3">
    <source>
        <dbReference type="PROSITE-ProRule" id="PRU00221"/>
    </source>
</evidence>
<dbReference type="SMART" id="SM00320">
    <property type="entry name" value="WD40"/>
    <property type="match status" value="14"/>
</dbReference>
<feature type="repeat" description="WD" evidence="3">
    <location>
        <begin position="938"/>
        <end position="979"/>
    </location>
</feature>
<dbReference type="Gene3D" id="2.130.10.10">
    <property type="entry name" value="YVTN repeat-like/Quinoprotein amine dehydrogenase"/>
    <property type="match status" value="5"/>
</dbReference>
<dbReference type="CDD" id="cd00200">
    <property type="entry name" value="WD40"/>
    <property type="match status" value="2"/>
</dbReference>
<dbReference type="PROSITE" id="PS50082">
    <property type="entry name" value="WD_REPEATS_2"/>
    <property type="match status" value="14"/>
</dbReference>
<feature type="repeat" description="WD" evidence="3">
    <location>
        <begin position="589"/>
        <end position="623"/>
    </location>
</feature>
<dbReference type="PROSITE" id="PS50294">
    <property type="entry name" value="WD_REPEATS_REGION"/>
    <property type="match status" value="13"/>
</dbReference>
<feature type="repeat" description="WD" evidence="3">
    <location>
        <begin position="814"/>
        <end position="855"/>
    </location>
</feature>
<dbReference type="InterPro" id="IPR019775">
    <property type="entry name" value="WD40_repeat_CS"/>
</dbReference>
<dbReference type="Pfam" id="PF00400">
    <property type="entry name" value="WD40"/>
    <property type="match status" value="14"/>
</dbReference>
<keyword evidence="2" id="KW-0677">Repeat</keyword>
<dbReference type="PRINTS" id="PR00320">
    <property type="entry name" value="GPROTEINBRPT"/>
</dbReference>
<feature type="repeat" description="WD" evidence="3">
    <location>
        <begin position="463"/>
        <end position="501"/>
    </location>
</feature>
<dbReference type="InterPro" id="IPR001680">
    <property type="entry name" value="WD40_rpt"/>
</dbReference>
<dbReference type="InterPro" id="IPR020472">
    <property type="entry name" value="WD40_PAC1"/>
</dbReference>
<organism evidence="4 5">
    <name type="scientific">Rhizoctonia solani</name>
    <dbReference type="NCBI Taxonomy" id="456999"/>
    <lineage>
        <taxon>Eukaryota</taxon>
        <taxon>Fungi</taxon>
        <taxon>Dikarya</taxon>
        <taxon>Basidiomycota</taxon>
        <taxon>Agaricomycotina</taxon>
        <taxon>Agaricomycetes</taxon>
        <taxon>Cantharellales</taxon>
        <taxon>Ceratobasidiaceae</taxon>
        <taxon>Rhizoctonia</taxon>
    </lineage>
</organism>
<proteinExistence type="predicted"/>
<evidence type="ECO:0000256" key="2">
    <source>
        <dbReference type="ARBA" id="ARBA00022737"/>
    </source>
</evidence>
<feature type="repeat" description="WD" evidence="3">
    <location>
        <begin position="681"/>
        <end position="713"/>
    </location>
</feature>
<dbReference type="SUPFAM" id="SSF63829">
    <property type="entry name" value="Calcium-dependent phosphotriesterase"/>
    <property type="match status" value="1"/>
</dbReference>
<dbReference type="Proteomes" id="UP000663843">
    <property type="component" value="Unassembled WGS sequence"/>
</dbReference>
<dbReference type="EMBL" id="CAJMWT010005901">
    <property type="protein sequence ID" value="CAE6510843.1"/>
    <property type="molecule type" value="Genomic_DNA"/>
</dbReference>